<gene>
    <name evidence="3" type="ORF">FPZ08_14070</name>
</gene>
<dbReference type="Pfam" id="PF14317">
    <property type="entry name" value="YcxB"/>
    <property type="match status" value="1"/>
</dbReference>
<sequence length="168" mass="19158">MERTESFALVADDVVAANGLYTLTSLRQRKVLIAWTCLWLGFVAFLTFIDGVDRALASWPMLLGISLLPFLAILLVVWIMGPISARRMFRQQKSLQGRLVYGWSDAGLHTESEYGSFDIPWSHFIRWAEDDRTFLLFESDRLYRMVPKRVLTTDQQASLRRALVGVGG</sequence>
<dbReference type="KEGG" id="dea:FPZ08_14070"/>
<dbReference type="RefSeq" id="WP_146290589.1">
    <property type="nucleotide sequence ID" value="NZ_CP042304.1"/>
</dbReference>
<name>A0A5B8LWC9_9HYPH</name>
<evidence type="ECO:0000313" key="3">
    <source>
        <dbReference type="EMBL" id="QDZ11772.1"/>
    </source>
</evidence>
<keyword evidence="1" id="KW-1133">Transmembrane helix</keyword>
<evidence type="ECO:0000313" key="4">
    <source>
        <dbReference type="Proteomes" id="UP000315364"/>
    </source>
</evidence>
<evidence type="ECO:0000259" key="2">
    <source>
        <dbReference type="Pfam" id="PF14317"/>
    </source>
</evidence>
<protein>
    <submittedName>
        <fullName evidence="3">YcxB family protein</fullName>
    </submittedName>
</protein>
<reference evidence="3 4" key="1">
    <citation type="submission" date="2019-07" db="EMBL/GenBank/DDBJ databases">
        <title>Full genome sequence of Devosia sp. Gsoil 520.</title>
        <authorList>
            <person name="Im W.-T."/>
        </authorList>
    </citation>
    <scope>NUCLEOTIDE SEQUENCE [LARGE SCALE GENOMIC DNA]</scope>
    <source>
        <strain evidence="3 4">Gsoil 520</strain>
    </source>
</reference>
<dbReference type="EMBL" id="CP042304">
    <property type="protein sequence ID" value="QDZ11772.1"/>
    <property type="molecule type" value="Genomic_DNA"/>
</dbReference>
<proteinExistence type="predicted"/>
<dbReference type="Proteomes" id="UP000315364">
    <property type="component" value="Chromosome"/>
</dbReference>
<accession>A0A5B8LWC9</accession>
<feature type="transmembrane region" description="Helical" evidence="1">
    <location>
        <begin position="31"/>
        <end position="49"/>
    </location>
</feature>
<feature type="domain" description="YcxB-like C-terminal" evidence="2">
    <location>
        <begin position="103"/>
        <end position="162"/>
    </location>
</feature>
<organism evidence="3 4">
    <name type="scientific">Devosia ginsengisoli</name>
    <dbReference type="NCBI Taxonomy" id="400770"/>
    <lineage>
        <taxon>Bacteria</taxon>
        <taxon>Pseudomonadati</taxon>
        <taxon>Pseudomonadota</taxon>
        <taxon>Alphaproteobacteria</taxon>
        <taxon>Hyphomicrobiales</taxon>
        <taxon>Devosiaceae</taxon>
        <taxon>Devosia</taxon>
    </lineage>
</organism>
<feature type="transmembrane region" description="Helical" evidence="1">
    <location>
        <begin position="61"/>
        <end position="83"/>
    </location>
</feature>
<keyword evidence="1" id="KW-0812">Transmembrane</keyword>
<keyword evidence="4" id="KW-1185">Reference proteome</keyword>
<keyword evidence="1" id="KW-0472">Membrane</keyword>
<dbReference type="AlphaFoldDB" id="A0A5B8LWC9"/>
<dbReference type="InterPro" id="IPR025588">
    <property type="entry name" value="YcxB-like_C"/>
</dbReference>
<dbReference type="OrthoDB" id="192188at2"/>
<evidence type="ECO:0000256" key="1">
    <source>
        <dbReference type="SAM" id="Phobius"/>
    </source>
</evidence>